<dbReference type="SUPFAM" id="SSF103473">
    <property type="entry name" value="MFS general substrate transporter"/>
    <property type="match status" value="1"/>
</dbReference>
<gene>
    <name evidence="6" type="ORF">EGW08_013901</name>
</gene>
<evidence type="ECO:0000256" key="1">
    <source>
        <dbReference type="ARBA" id="ARBA00004141"/>
    </source>
</evidence>
<dbReference type="PANTHER" id="PTHR23507">
    <property type="entry name" value="ZGC:174356"/>
    <property type="match status" value="1"/>
</dbReference>
<keyword evidence="7" id="KW-1185">Reference proteome</keyword>
<feature type="transmembrane region" description="Helical" evidence="5">
    <location>
        <begin position="479"/>
        <end position="498"/>
    </location>
</feature>
<feature type="transmembrane region" description="Helical" evidence="5">
    <location>
        <begin position="247"/>
        <end position="267"/>
    </location>
</feature>
<dbReference type="PANTHER" id="PTHR23507:SF1">
    <property type="entry name" value="FI18259P1-RELATED"/>
    <property type="match status" value="1"/>
</dbReference>
<evidence type="ECO:0008006" key="8">
    <source>
        <dbReference type="Google" id="ProtNLM"/>
    </source>
</evidence>
<protein>
    <recommendedName>
        <fullName evidence="8">Major facilitator superfamily (MFS) profile domain-containing protein</fullName>
    </recommendedName>
</protein>
<feature type="transmembrane region" description="Helical" evidence="5">
    <location>
        <begin position="449"/>
        <end position="472"/>
    </location>
</feature>
<evidence type="ECO:0000256" key="5">
    <source>
        <dbReference type="SAM" id="Phobius"/>
    </source>
</evidence>
<evidence type="ECO:0000313" key="6">
    <source>
        <dbReference type="EMBL" id="RUS78350.1"/>
    </source>
</evidence>
<feature type="transmembrane region" description="Helical" evidence="5">
    <location>
        <begin position="411"/>
        <end position="429"/>
    </location>
</feature>
<accession>A0A433T9Z7</accession>
<evidence type="ECO:0000256" key="3">
    <source>
        <dbReference type="ARBA" id="ARBA00022989"/>
    </source>
</evidence>
<reference evidence="6 7" key="1">
    <citation type="submission" date="2019-01" db="EMBL/GenBank/DDBJ databases">
        <title>A draft genome assembly of the solar-powered sea slug Elysia chlorotica.</title>
        <authorList>
            <person name="Cai H."/>
            <person name="Li Q."/>
            <person name="Fang X."/>
            <person name="Li J."/>
            <person name="Curtis N.E."/>
            <person name="Altenburger A."/>
            <person name="Shibata T."/>
            <person name="Feng M."/>
            <person name="Maeda T."/>
            <person name="Schwartz J.A."/>
            <person name="Shigenobu S."/>
            <person name="Lundholm N."/>
            <person name="Nishiyama T."/>
            <person name="Yang H."/>
            <person name="Hasebe M."/>
            <person name="Li S."/>
            <person name="Pierce S.K."/>
            <person name="Wang J."/>
        </authorList>
    </citation>
    <scope>NUCLEOTIDE SEQUENCE [LARGE SCALE GENOMIC DNA]</scope>
    <source>
        <strain evidence="6">EC2010</strain>
        <tissue evidence="6">Whole organism of an adult</tissue>
    </source>
</reference>
<feature type="transmembrane region" description="Helical" evidence="5">
    <location>
        <begin position="273"/>
        <end position="297"/>
    </location>
</feature>
<dbReference type="AlphaFoldDB" id="A0A433T9Z7"/>
<keyword evidence="2 5" id="KW-0812">Transmembrane</keyword>
<dbReference type="InterPro" id="IPR036259">
    <property type="entry name" value="MFS_trans_sf"/>
</dbReference>
<organism evidence="6 7">
    <name type="scientific">Elysia chlorotica</name>
    <name type="common">Eastern emerald elysia</name>
    <name type="synonym">Sea slug</name>
    <dbReference type="NCBI Taxonomy" id="188477"/>
    <lineage>
        <taxon>Eukaryota</taxon>
        <taxon>Metazoa</taxon>
        <taxon>Spiralia</taxon>
        <taxon>Lophotrochozoa</taxon>
        <taxon>Mollusca</taxon>
        <taxon>Gastropoda</taxon>
        <taxon>Heterobranchia</taxon>
        <taxon>Euthyneura</taxon>
        <taxon>Panpulmonata</taxon>
        <taxon>Sacoglossa</taxon>
        <taxon>Placobranchoidea</taxon>
        <taxon>Plakobranchidae</taxon>
        <taxon>Elysia</taxon>
    </lineage>
</organism>
<dbReference type="Gene3D" id="1.20.1250.20">
    <property type="entry name" value="MFS general substrate transporter like domains"/>
    <property type="match status" value="1"/>
</dbReference>
<dbReference type="EMBL" id="RQTK01000516">
    <property type="protein sequence ID" value="RUS78350.1"/>
    <property type="molecule type" value="Genomic_DNA"/>
</dbReference>
<dbReference type="GO" id="GO:0016020">
    <property type="term" value="C:membrane"/>
    <property type="evidence" value="ECO:0007669"/>
    <property type="project" value="UniProtKB-SubCell"/>
</dbReference>
<dbReference type="GO" id="GO:0022857">
    <property type="term" value="F:transmembrane transporter activity"/>
    <property type="evidence" value="ECO:0007669"/>
    <property type="project" value="TreeGrafter"/>
</dbReference>
<evidence type="ECO:0000256" key="2">
    <source>
        <dbReference type="ARBA" id="ARBA00022692"/>
    </source>
</evidence>
<feature type="transmembrane region" description="Helical" evidence="5">
    <location>
        <begin position="537"/>
        <end position="559"/>
    </location>
</feature>
<sequence length="598" mass="64846">MSGTAPWCESVGPVDSIARLNPVPTRRFSNDRRGHFFYPGSINTDNYYHSAVTAPDEEESRTIRDLLLSMSLQTPSASVAGVPVYDPSGKRAPHKAEFFRSESQVPARSSSCLLPGHRSTSDPTLAPDALCQYQGYGSISSPPTVEFPSTMSSAVNKPCGTSADGGHDPGGDGIQKLPFFMISLIVMSLGVSSKFHSTLLDQYVYQRYAIDIIGNVTNTASDPCFKDSQDNDTQASLVRSISRKLQLFIPLFGYNVKTAGMVALIYLDVDINWFYLPFAVEGLSGNFVGVLLGLFLYTSDISGRSRSRTTAMVILEGVRGSTSAALNIAAGELIEYSGFELPAWISMAFSAAALMLILALPKRKPQTVAHAASDKKSSLPIDGEDRGCCRKYISVFLFPAGTFSDRNVKKMFRSGLMAAFLLLVTYLGIKKVQSLYLMNEPICWSSSLIGWFSFAGDLSSNLFTIFLGPLLIRCLPGMIVGVFGLLSFAGGCIFLALATTGYELFFQPAVVIATPIPMGIIRGELSRLVGAEAQGTLFATIAVMESFSFALGAGFLYVYNATLAFYKGTVALLGASMLALAAFILIYFHRVWLKHYRE</sequence>
<feature type="transmembrane region" description="Helical" evidence="5">
    <location>
        <begin position="341"/>
        <end position="360"/>
    </location>
</feature>
<evidence type="ECO:0000313" key="7">
    <source>
        <dbReference type="Proteomes" id="UP000271974"/>
    </source>
</evidence>
<dbReference type="OrthoDB" id="3026777at2759"/>
<keyword evidence="3 5" id="KW-1133">Transmembrane helix</keyword>
<proteinExistence type="predicted"/>
<evidence type="ECO:0000256" key="4">
    <source>
        <dbReference type="ARBA" id="ARBA00023136"/>
    </source>
</evidence>
<comment type="caution">
    <text evidence="6">The sequence shown here is derived from an EMBL/GenBank/DDBJ whole genome shotgun (WGS) entry which is preliminary data.</text>
</comment>
<dbReference type="Proteomes" id="UP000271974">
    <property type="component" value="Unassembled WGS sequence"/>
</dbReference>
<feature type="transmembrane region" description="Helical" evidence="5">
    <location>
        <begin position="565"/>
        <end position="588"/>
    </location>
</feature>
<name>A0A433T9Z7_ELYCH</name>
<keyword evidence="4 5" id="KW-0472">Membrane</keyword>
<comment type="subcellular location">
    <subcellularLocation>
        <location evidence="1">Membrane</location>
        <topology evidence="1">Multi-pass membrane protein</topology>
    </subcellularLocation>
</comment>